<evidence type="ECO:0000259" key="1">
    <source>
        <dbReference type="SMART" id="SM00507"/>
    </source>
</evidence>
<keyword evidence="2" id="KW-0255">Endonuclease</keyword>
<name>A0ABX9X0D1_9GAMM</name>
<dbReference type="InterPro" id="IPR002711">
    <property type="entry name" value="HNH"/>
</dbReference>
<dbReference type="RefSeq" id="WP_123249976.1">
    <property type="nucleotide sequence ID" value="NZ_RJLS01000002.1"/>
</dbReference>
<keyword evidence="3" id="KW-1185">Reference proteome</keyword>
<dbReference type="Gene3D" id="1.10.30.50">
    <property type="match status" value="1"/>
</dbReference>
<keyword evidence="2" id="KW-0378">Hydrolase</keyword>
<feature type="domain" description="HNH nuclease" evidence="1">
    <location>
        <begin position="145"/>
        <end position="204"/>
    </location>
</feature>
<protein>
    <submittedName>
        <fullName evidence="2">HNH endonuclease</fullName>
    </submittedName>
</protein>
<dbReference type="SMART" id="SM00507">
    <property type="entry name" value="HNHc"/>
    <property type="match status" value="1"/>
</dbReference>
<sequence length="229" mass="25487">MEEKQRVGWSDEELKASVAAYVSMKQKRQAGEKFAKKAIYDDLAGRFGRTAKSFEFRMQNISSVYQDMGRDWLPGLTPATNVGTKISQRIEVFINELDPIGELTDQQFEAQVSRLLTQGVKAKPMGNVAPAQKVREATVISRDPLVKAYVLQQSNGVCECCASPAPFQLTDGRPYLEVHHLKPLAEGGSDTVENAVALCPNCHRALHYAVNKDVLREGMYQALSRLIKE</sequence>
<dbReference type="CDD" id="cd00085">
    <property type="entry name" value="HNHc"/>
    <property type="match status" value="1"/>
</dbReference>
<dbReference type="InterPro" id="IPR003615">
    <property type="entry name" value="HNH_nuc"/>
</dbReference>
<evidence type="ECO:0000313" key="2">
    <source>
        <dbReference type="EMBL" id="RNM26725.1"/>
    </source>
</evidence>
<dbReference type="GO" id="GO:0004519">
    <property type="term" value="F:endonuclease activity"/>
    <property type="evidence" value="ECO:0007669"/>
    <property type="project" value="UniProtKB-KW"/>
</dbReference>
<keyword evidence="2" id="KW-0540">Nuclease</keyword>
<accession>A0ABX9X0D1</accession>
<dbReference type="Pfam" id="PF01844">
    <property type="entry name" value="HNH"/>
    <property type="match status" value="1"/>
</dbReference>
<evidence type="ECO:0000313" key="3">
    <source>
        <dbReference type="Proteomes" id="UP000271870"/>
    </source>
</evidence>
<comment type="caution">
    <text evidence="2">The sequence shown here is derived from an EMBL/GenBank/DDBJ whole genome shotgun (WGS) entry which is preliminary data.</text>
</comment>
<reference evidence="2 3" key="1">
    <citation type="submission" date="2018-11" db="EMBL/GenBank/DDBJ databases">
        <title>Characterization of surface water Dickeya isolates.</title>
        <authorList>
            <person name="Van Gijsegem F."/>
            <person name="Pedron J."/>
        </authorList>
    </citation>
    <scope>NUCLEOTIDE SEQUENCE [LARGE SCALE GENOMIC DNA]</scope>
    <source>
        <strain evidence="2 3">FVG10-MFV-A16</strain>
    </source>
</reference>
<proteinExistence type="predicted"/>
<gene>
    <name evidence="2" type="ORF">EFS38_02965</name>
</gene>
<dbReference type="Proteomes" id="UP000271870">
    <property type="component" value="Unassembled WGS sequence"/>
</dbReference>
<dbReference type="EMBL" id="RJLS01000002">
    <property type="protein sequence ID" value="RNM26725.1"/>
    <property type="molecule type" value="Genomic_DNA"/>
</dbReference>
<organism evidence="2 3">
    <name type="scientific">Dickeya undicola</name>
    <dbReference type="NCBI Taxonomy" id="1577887"/>
    <lineage>
        <taxon>Bacteria</taxon>
        <taxon>Pseudomonadati</taxon>
        <taxon>Pseudomonadota</taxon>
        <taxon>Gammaproteobacteria</taxon>
        <taxon>Enterobacterales</taxon>
        <taxon>Pectobacteriaceae</taxon>
        <taxon>Dickeya</taxon>
    </lineage>
</organism>